<evidence type="ECO:0000313" key="4">
    <source>
        <dbReference type="Proteomes" id="UP001194469"/>
    </source>
</evidence>
<feature type="compositionally biased region" description="Basic and acidic residues" evidence="1">
    <location>
        <begin position="145"/>
        <end position="171"/>
    </location>
</feature>
<dbReference type="PROSITE" id="PS50172">
    <property type="entry name" value="BRCT"/>
    <property type="match status" value="1"/>
</dbReference>
<dbReference type="Gene3D" id="3.40.50.10190">
    <property type="entry name" value="BRCT domain"/>
    <property type="match status" value="1"/>
</dbReference>
<proteinExistence type="predicted"/>
<sequence length="171" mass="17029">PGAGSGPLAGLGVLFTGSLTTLTRSDAERRAVAAGASILGSVSKKLDLLVVGDKPGSKLDKAAKLGIRVLREQEFLDLLEGRGGDVPGDGDRASGNEGEPSDVSADVPAAREVSAEAPAAISADAASGVAPGVPPVVSGGPGHADMTDRPDKTDKADAAAMSRKKDQHSLL</sequence>
<feature type="region of interest" description="Disordered" evidence="1">
    <location>
        <begin position="78"/>
        <end position="171"/>
    </location>
</feature>
<dbReference type="EMBL" id="VRYY01000479">
    <property type="protein sequence ID" value="MBG3878139.1"/>
    <property type="molecule type" value="Genomic_DNA"/>
</dbReference>
<dbReference type="SUPFAM" id="SSF52113">
    <property type="entry name" value="BRCT domain"/>
    <property type="match status" value="1"/>
</dbReference>
<accession>A0ABS0J6P9</accession>
<dbReference type="Pfam" id="PF00533">
    <property type="entry name" value="BRCT"/>
    <property type="match status" value="1"/>
</dbReference>
<feature type="non-terminal residue" evidence="3">
    <location>
        <position position="1"/>
    </location>
</feature>
<dbReference type="Proteomes" id="UP001194469">
    <property type="component" value="Unassembled WGS sequence"/>
</dbReference>
<protein>
    <submittedName>
        <fullName evidence="3">NAD-dependent DNA ligase LigA</fullName>
    </submittedName>
</protein>
<reference evidence="3 4" key="1">
    <citation type="submission" date="2019-08" db="EMBL/GenBank/DDBJ databases">
        <authorList>
            <person name="Luo N."/>
        </authorList>
    </citation>
    <scope>NUCLEOTIDE SEQUENCE [LARGE SCALE GENOMIC DNA]</scope>
    <source>
        <strain evidence="3 4">NCIMB 9442</strain>
    </source>
</reference>
<evidence type="ECO:0000256" key="1">
    <source>
        <dbReference type="SAM" id="MobiDB-lite"/>
    </source>
</evidence>
<gene>
    <name evidence="3" type="ORF">FVW20_14250</name>
</gene>
<feature type="compositionally biased region" description="Low complexity" evidence="1">
    <location>
        <begin position="107"/>
        <end position="138"/>
    </location>
</feature>
<feature type="compositionally biased region" description="Basic and acidic residues" evidence="1">
    <location>
        <begin position="78"/>
        <end position="94"/>
    </location>
</feature>
<dbReference type="InterPro" id="IPR036420">
    <property type="entry name" value="BRCT_dom_sf"/>
</dbReference>
<dbReference type="CDD" id="cd17748">
    <property type="entry name" value="BRCT_DNA_ligase_like"/>
    <property type="match status" value="1"/>
</dbReference>
<name>A0ABS0J6P9_9BACT</name>
<evidence type="ECO:0000259" key="2">
    <source>
        <dbReference type="PROSITE" id="PS50172"/>
    </source>
</evidence>
<feature type="domain" description="BRCT" evidence="2">
    <location>
        <begin position="3"/>
        <end position="80"/>
    </location>
</feature>
<keyword evidence="3" id="KW-0436">Ligase</keyword>
<keyword evidence="4" id="KW-1185">Reference proteome</keyword>
<dbReference type="InterPro" id="IPR001357">
    <property type="entry name" value="BRCT_dom"/>
</dbReference>
<dbReference type="RefSeq" id="WP_307831554.1">
    <property type="nucleotide sequence ID" value="NZ_VRYY01000479.1"/>
</dbReference>
<comment type="caution">
    <text evidence="3">The sequence shown here is derived from an EMBL/GenBank/DDBJ whole genome shotgun (WGS) entry which is preliminary data.</text>
</comment>
<evidence type="ECO:0000313" key="3">
    <source>
        <dbReference type="EMBL" id="MBG3878139.1"/>
    </source>
</evidence>
<organism evidence="3 4">
    <name type="scientific">Nitratidesulfovibrio oxamicus</name>
    <dbReference type="NCBI Taxonomy" id="32016"/>
    <lineage>
        <taxon>Bacteria</taxon>
        <taxon>Pseudomonadati</taxon>
        <taxon>Thermodesulfobacteriota</taxon>
        <taxon>Desulfovibrionia</taxon>
        <taxon>Desulfovibrionales</taxon>
        <taxon>Desulfovibrionaceae</taxon>
        <taxon>Nitratidesulfovibrio</taxon>
    </lineage>
</organism>
<dbReference type="GO" id="GO:0016874">
    <property type="term" value="F:ligase activity"/>
    <property type="evidence" value="ECO:0007669"/>
    <property type="project" value="UniProtKB-KW"/>
</dbReference>
<dbReference type="SMART" id="SM00292">
    <property type="entry name" value="BRCT"/>
    <property type="match status" value="1"/>
</dbReference>